<accession>A0A0D8JUX5</accession>
<organism evidence="1 2">
    <name type="scientific">Coccidioides immitis (strain RS)</name>
    <name type="common">Valley fever fungus</name>
    <dbReference type="NCBI Taxonomy" id="246410"/>
    <lineage>
        <taxon>Eukaryota</taxon>
        <taxon>Fungi</taxon>
        <taxon>Dikarya</taxon>
        <taxon>Ascomycota</taxon>
        <taxon>Pezizomycotina</taxon>
        <taxon>Eurotiomycetes</taxon>
        <taxon>Eurotiomycetidae</taxon>
        <taxon>Onygenales</taxon>
        <taxon>Onygenaceae</taxon>
        <taxon>Coccidioides</taxon>
    </lineage>
</organism>
<proteinExistence type="predicted"/>
<name>A0A0D8JUX5_COCIM</name>
<dbReference type="InParanoid" id="A0A0D8JUX5"/>
<evidence type="ECO:0000313" key="2">
    <source>
        <dbReference type="Proteomes" id="UP000001261"/>
    </source>
</evidence>
<reference evidence="2" key="1">
    <citation type="journal article" date="2009" name="Genome Res.">
        <title>Comparative genomic analyses of the human fungal pathogens Coccidioides and their relatives.</title>
        <authorList>
            <person name="Sharpton T.J."/>
            <person name="Stajich J.E."/>
            <person name="Rounsley S.D."/>
            <person name="Gardner M.J."/>
            <person name="Wortman J.R."/>
            <person name="Jordar V.S."/>
            <person name="Maiti R."/>
            <person name="Kodira C.D."/>
            <person name="Neafsey D.E."/>
            <person name="Zeng Q."/>
            <person name="Hung C.-Y."/>
            <person name="McMahan C."/>
            <person name="Muszewska A."/>
            <person name="Grynberg M."/>
            <person name="Mandel M.A."/>
            <person name="Kellner E.M."/>
            <person name="Barker B.M."/>
            <person name="Galgiani J.N."/>
            <person name="Orbach M.J."/>
            <person name="Kirkland T.N."/>
            <person name="Cole G.T."/>
            <person name="Henn M.R."/>
            <person name="Birren B.W."/>
            <person name="Taylor J.W."/>
        </authorList>
    </citation>
    <scope>NUCLEOTIDE SEQUENCE [LARGE SCALE GENOMIC DNA]</scope>
    <source>
        <strain evidence="2">RS</strain>
    </source>
</reference>
<dbReference type="AlphaFoldDB" id="A0A0D8JUX5"/>
<dbReference type="EMBL" id="GG704914">
    <property type="protein sequence ID" value="KJF61110.1"/>
    <property type="molecule type" value="Genomic_DNA"/>
</dbReference>
<evidence type="ECO:0000313" key="1">
    <source>
        <dbReference type="EMBL" id="KJF61110.1"/>
    </source>
</evidence>
<dbReference type="GeneID" id="24165054"/>
<keyword evidence="2" id="KW-1185">Reference proteome</keyword>
<protein>
    <submittedName>
        <fullName evidence="1">Uncharacterized protein</fullName>
    </submittedName>
</protein>
<dbReference type="RefSeq" id="XP_004446166.1">
    <property type="nucleotide sequence ID" value="XM_004446109.1"/>
</dbReference>
<gene>
    <name evidence="1" type="ORF">CIMG_13427</name>
</gene>
<dbReference type="Proteomes" id="UP000001261">
    <property type="component" value="Unassembled WGS sequence"/>
</dbReference>
<reference evidence="2" key="2">
    <citation type="journal article" date="2010" name="Genome Res.">
        <title>Population genomic sequencing of Coccidioides fungi reveals recent hybridization and transposon control.</title>
        <authorList>
            <person name="Neafsey D.E."/>
            <person name="Barker B.M."/>
            <person name="Sharpton T.J."/>
            <person name="Stajich J.E."/>
            <person name="Park D.J."/>
            <person name="Whiston E."/>
            <person name="Hung C.-Y."/>
            <person name="McMahan C."/>
            <person name="White J."/>
            <person name="Sykes S."/>
            <person name="Heiman D."/>
            <person name="Young S."/>
            <person name="Zeng Q."/>
            <person name="Abouelleil A."/>
            <person name="Aftuck L."/>
            <person name="Bessette D."/>
            <person name="Brown A."/>
            <person name="FitzGerald M."/>
            <person name="Lui A."/>
            <person name="Macdonald J.P."/>
            <person name="Priest M."/>
            <person name="Orbach M.J."/>
            <person name="Galgiani J.N."/>
            <person name="Kirkland T.N."/>
            <person name="Cole G.T."/>
            <person name="Birren B.W."/>
            <person name="Henn M.R."/>
            <person name="Taylor J.W."/>
            <person name="Rounsley S.D."/>
        </authorList>
    </citation>
    <scope>GENOME REANNOTATION</scope>
    <source>
        <strain evidence="2">RS</strain>
    </source>
</reference>
<dbReference type="VEuPathDB" id="FungiDB:CIMG_13427"/>
<sequence length="50" mass="5885">MIILFTEQQKKKDKVKVNSSELFKSKQEKLQAFLRQLCIYINIVMNPAAQ</sequence>
<dbReference type="KEGG" id="cim:CIMG_13427"/>